<evidence type="ECO:0000256" key="2">
    <source>
        <dbReference type="ARBA" id="ARBA00012409"/>
    </source>
</evidence>
<evidence type="ECO:0000256" key="3">
    <source>
        <dbReference type="ARBA" id="ARBA00022527"/>
    </source>
</evidence>
<dbReference type="InterPro" id="IPR008271">
    <property type="entry name" value="Ser/Thr_kinase_AS"/>
</dbReference>
<dbReference type="AlphaFoldDB" id="A0A0L0DJV7"/>
<dbReference type="GO" id="GO:0045944">
    <property type="term" value="P:positive regulation of transcription by RNA polymerase II"/>
    <property type="evidence" value="ECO:0007669"/>
    <property type="project" value="TreeGrafter"/>
</dbReference>
<evidence type="ECO:0000259" key="8">
    <source>
        <dbReference type="PROSITE" id="PS50011"/>
    </source>
</evidence>
<keyword evidence="4" id="KW-0808">Transferase</keyword>
<evidence type="ECO:0000256" key="6">
    <source>
        <dbReference type="ARBA" id="ARBA00022777"/>
    </source>
</evidence>
<evidence type="ECO:0000256" key="4">
    <source>
        <dbReference type="ARBA" id="ARBA00022679"/>
    </source>
</evidence>
<sequence>MPLLRCSLNNLIGSLAVADTAHIIRCLASGLAYCHARDVLHRDIKPANVLVSASGCVKLCDFGLSRVYYPLLVESDVSWARLTPRVCTLWYRPPELLLARASAYSSAVDVWGLGLIGLELFKASPVITDHNERMFSITLFNVFGCPSPVEHVRLSALIATHGEAFSGAQDVLDRALDEIEDEHKPNRVARWMSSDPEVANETWAPALDVLGPLLSSCLAYDDRARAPAAAVATMPALSQLAGTEAEAQARLAAVTRPISVCAAINALGLIHHSRLFTHLESTTLFRLCLLCHEPLFALLAAFSSKLLDLDEFTESLIALAALYSPTSPRYASLAGVIPDLAGATLVATAERLSSSLLGQDDRSREPVSATVTSFRRVLAVIAAFLRLRADSAYKVPALATAAVLVACQLYSVSASIKAIKLFLSRMLEPLGALVPTSNEIGDAQFALLYATSFTAQMTGDLAALTTPAPSPDEAEVIDAIFLFSNLPLLYTPAVIRRATRAYLTRNASNPAATSVLNAHTIAAIDSACALYHQVLSPNPPSSSRATCP</sequence>
<dbReference type="SMART" id="SM00220">
    <property type="entry name" value="S_TKc"/>
    <property type="match status" value="1"/>
</dbReference>
<dbReference type="GO" id="GO:0008353">
    <property type="term" value="F:RNA polymerase II CTD heptapeptide repeat kinase activity"/>
    <property type="evidence" value="ECO:0007669"/>
    <property type="project" value="UniProtKB-EC"/>
</dbReference>
<reference evidence="9 10" key="1">
    <citation type="submission" date="2010-05" db="EMBL/GenBank/DDBJ databases">
        <title>The Genome Sequence of Thecamonas trahens ATCC 50062.</title>
        <authorList>
            <consortium name="The Broad Institute Genome Sequencing Platform"/>
            <person name="Russ C."/>
            <person name="Cuomo C."/>
            <person name="Shea T."/>
            <person name="Young S.K."/>
            <person name="Zeng Q."/>
            <person name="Koehrsen M."/>
            <person name="Haas B."/>
            <person name="Borodovsky M."/>
            <person name="Guigo R."/>
            <person name="Alvarado L."/>
            <person name="Berlin A."/>
            <person name="Bochicchio J."/>
            <person name="Borenstein D."/>
            <person name="Chapman S."/>
            <person name="Chen Z."/>
            <person name="Freedman E."/>
            <person name="Gellesch M."/>
            <person name="Goldberg J."/>
            <person name="Griggs A."/>
            <person name="Gujja S."/>
            <person name="Heilman E."/>
            <person name="Heiman D."/>
            <person name="Hepburn T."/>
            <person name="Howarth C."/>
            <person name="Jen D."/>
            <person name="Larson L."/>
            <person name="Mehta T."/>
            <person name="Park D."/>
            <person name="Pearson M."/>
            <person name="Roberts A."/>
            <person name="Saif S."/>
            <person name="Shenoy N."/>
            <person name="Sisk P."/>
            <person name="Stolte C."/>
            <person name="Sykes S."/>
            <person name="Thomson T."/>
            <person name="Walk T."/>
            <person name="White J."/>
            <person name="Yandava C."/>
            <person name="Burger G."/>
            <person name="Gray M.W."/>
            <person name="Holland P.W.H."/>
            <person name="King N."/>
            <person name="Lang F.B.F."/>
            <person name="Roger A.J."/>
            <person name="Ruiz-Trillo I."/>
            <person name="Lander E."/>
            <person name="Nusbaum C."/>
        </authorList>
    </citation>
    <scope>NUCLEOTIDE SEQUENCE [LARGE SCALE GENOMIC DNA]</scope>
    <source>
        <strain evidence="9 10">ATCC 50062</strain>
    </source>
</reference>
<dbReference type="EC" id="2.7.11.23" evidence="2"/>
<feature type="domain" description="Protein kinase" evidence="8">
    <location>
        <begin position="1"/>
        <end position="237"/>
    </location>
</feature>
<evidence type="ECO:0000313" key="10">
    <source>
        <dbReference type="Proteomes" id="UP000054408"/>
    </source>
</evidence>
<dbReference type="GO" id="GO:0005524">
    <property type="term" value="F:ATP binding"/>
    <property type="evidence" value="ECO:0007669"/>
    <property type="project" value="UniProtKB-KW"/>
</dbReference>
<dbReference type="PANTHER" id="PTHR24056">
    <property type="entry name" value="CELL DIVISION PROTEIN KINASE"/>
    <property type="match status" value="1"/>
</dbReference>
<dbReference type="EMBL" id="GL349474">
    <property type="protein sequence ID" value="KNC52679.1"/>
    <property type="molecule type" value="Genomic_DNA"/>
</dbReference>
<gene>
    <name evidence="9" type="ORF">AMSG_08553</name>
</gene>
<keyword evidence="7" id="KW-0067">ATP-binding</keyword>
<evidence type="ECO:0000256" key="5">
    <source>
        <dbReference type="ARBA" id="ARBA00022741"/>
    </source>
</evidence>
<organism evidence="9 10">
    <name type="scientific">Thecamonas trahens ATCC 50062</name>
    <dbReference type="NCBI Taxonomy" id="461836"/>
    <lineage>
        <taxon>Eukaryota</taxon>
        <taxon>Apusozoa</taxon>
        <taxon>Apusomonadida</taxon>
        <taxon>Apusomonadidae</taxon>
        <taxon>Thecamonas</taxon>
    </lineage>
</organism>
<dbReference type="InterPro" id="IPR011009">
    <property type="entry name" value="Kinase-like_dom_sf"/>
</dbReference>
<dbReference type="Pfam" id="PF00069">
    <property type="entry name" value="Pkinase"/>
    <property type="match status" value="1"/>
</dbReference>
<dbReference type="GO" id="GO:0005737">
    <property type="term" value="C:cytoplasm"/>
    <property type="evidence" value="ECO:0007669"/>
    <property type="project" value="TreeGrafter"/>
</dbReference>
<evidence type="ECO:0000256" key="1">
    <source>
        <dbReference type="ARBA" id="ARBA00006485"/>
    </source>
</evidence>
<keyword evidence="10" id="KW-1185">Reference proteome</keyword>
<protein>
    <recommendedName>
        <fullName evidence="2">[RNA-polymerase]-subunit kinase</fullName>
        <ecNumber evidence="2">2.7.11.23</ecNumber>
    </recommendedName>
</protein>
<dbReference type="Gene3D" id="1.10.510.10">
    <property type="entry name" value="Transferase(Phosphotransferase) domain 1"/>
    <property type="match status" value="1"/>
</dbReference>
<dbReference type="eggNOG" id="KOG0600">
    <property type="taxonomic scope" value="Eukaryota"/>
</dbReference>
<evidence type="ECO:0000313" key="9">
    <source>
        <dbReference type="EMBL" id="KNC52679.1"/>
    </source>
</evidence>
<keyword evidence="3" id="KW-0723">Serine/threonine-protein kinase</keyword>
<accession>A0A0L0DJV7</accession>
<dbReference type="InterPro" id="IPR000719">
    <property type="entry name" value="Prot_kinase_dom"/>
</dbReference>
<dbReference type="Proteomes" id="UP000054408">
    <property type="component" value="Unassembled WGS sequence"/>
</dbReference>
<dbReference type="GO" id="GO:0070985">
    <property type="term" value="C:transcription factor TFIIK complex"/>
    <property type="evidence" value="ECO:0007669"/>
    <property type="project" value="TreeGrafter"/>
</dbReference>
<dbReference type="SUPFAM" id="SSF56112">
    <property type="entry name" value="Protein kinase-like (PK-like)"/>
    <property type="match status" value="1"/>
</dbReference>
<comment type="similarity">
    <text evidence="1">Belongs to the protein kinase superfamily. CMGC Ser/Thr protein kinase family. CDC2/CDKX subfamily.</text>
</comment>
<name>A0A0L0DJV7_THETB</name>
<evidence type="ECO:0000256" key="7">
    <source>
        <dbReference type="ARBA" id="ARBA00022840"/>
    </source>
</evidence>
<keyword evidence="6 9" id="KW-0418">Kinase</keyword>
<dbReference type="PROSITE" id="PS50011">
    <property type="entry name" value="PROTEIN_KINASE_DOM"/>
    <property type="match status" value="1"/>
</dbReference>
<dbReference type="GO" id="GO:0004693">
    <property type="term" value="F:cyclin-dependent protein serine/threonine kinase activity"/>
    <property type="evidence" value="ECO:0007669"/>
    <property type="project" value="TreeGrafter"/>
</dbReference>
<dbReference type="GeneID" id="25567221"/>
<dbReference type="PANTHER" id="PTHR24056:SF0">
    <property type="entry name" value="CYCLIN-DEPENDENT KINASE 7"/>
    <property type="match status" value="1"/>
</dbReference>
<dbReference type="OrthoDB" id="413582at2759"/>
<keyword evidence="5" id="KW-0547">Nucleotide-binding</keyword>
<dbReference type="InterPro" id="IPR050108">
    <property type="entry name" value="CDK"/>
</dbReference>
<proteinExistence type="inferred from homology"/>
<dbReference type="STRING" id="461836.A0A0L0DJV7"/>
<dbReference type="RefSeq" id="XP_013755226.1">
    <property type="nucleotide sequence ID" value="XM_013899772.1"/>
</dbReference>
<dbReference type="PROSITE" id="PS00108">
    <property type="entry name" value="PROTEIN_KINASE_ST"/>
    <property type="match status" value="1"/>
</dbReference>